<protein>
    <recommendedName>
        <fullName evidence="1">Phytocyanin domain-containing protein</fullName>
    </recommendedName>
</protein>
<reference evidence="2 3" key="1">
    <citation type="journal article" date="2024" name="G3 (Bethesda)">
        <title>Genome assembly of Hibiscus sabdariffa L. provides insights into metabolisms of medicinal natural products.</title>
        <authorList>
            <person name="Kim T."/>
        </authorList>
    </citation>
    <scope>NUCLEOTIDE SEQUENCE [LARGE SCALE GENOMIC DNA]</scope>
    <source>
        <strain evidence="2">TK-2024</strain>
        <tissue evidence="2">Old leaves</tissue>
    </source>
</reference>
<dbReference type="PANTHER" id="PTHR33021">
    <property type="entry name" value="BLUE COPPER PROTEIN"/>
    <property type="match status" value="1"/>
</dbReference>
<dbReference type="InterPro" id="IPR008972">
    <property type="entry name" value="Cupredoxin"/>
</dbReference>
<keyword evidence="3" id="KW-1185">Reference proteome</keyword>
<dbReference type="Gene3D" id="2.60.40.420">
    <property type="entry name" value="Cupredoxins - blue copper proteins"/>
    <property type="match status" value="1"/>
</dbReference>
<evidence type="ECO:0000313" key="2">
    <source>
        <dbReference type="EMBL" id="KAK8567948.1"/>
    </source>
</evidence>
<dbReference type="EMBL" id="JBBPBM010000009">
    <property type="protein sequence ID" value="KAK8567948.1"/>
    <property type="molecule type" value="Genomic_DNA"/>
</dbReference>
<dbReference type="SUPFAM" id="SSF49503">
    <property type="entry name" value="Cupredoxins"/>
    <property type="match status" value="1"/>
</dbReference>
<dbReference type="InterPro" id="IPR039391">
    <property type="entry name" value="Phytocyanin-like"/>
</dbReference>
<dbReference type="PROSITE" id="PS51485">
    <property type="entry name" value="PHYTOCYANIN"/>
    <property type="match status" value="1"/>
</dbReference>
<comment type="caution">
    <text evidence="2">The sequence shown here is derived from an EMBL/GenBank/DDBJ whole genome shotgun (WGS) entry which is preliminary data.</text>
</comment>
<evidence type="ECO:0000259" key="1">
    <source>
        <dbReference type="PROSITE" id="PS51485"/>
    </source>
</evidence>
<sequence>MEDKVVSCVRVPVIILMIWFSFFNGAVSEVYDVGDENGWNSEVDFASWSEKYNFTVGDVLEFKYSKGQHNVFEVTESAYRTCNMSSGVLAKYDSGEDEVKLNESKKYWFVCNVSGHCLGGMRFGIDVKAGNITNNSESIPSANSASIFAYHRWNLGLYFFAFGILLH</sequence>
<dbReference type="Proteomes" id="UP001472677">
    <property type="component" value="Unassembled WGS sequence"/>
</dbReference>
<proteinExistence type="predicted"/>
<feature type="domain" description="Phytocyanin" evidence="1">
    <location>
        <begin position="29"/>
        <end position="129"/>
    </location>
</feature>
<dbReference type="PANTHER" id="PTHR33021:SF179">
    <property type="entry name" value="OS09G0541100 PROTEIN"/>
    <property type="match status" value="1"/>
</dbReference>
<organism evidence="2 3">
    <name type="scientific">Hibiscus sabdariffa</name>
    <name type="common">roselle</name>
    <dbReference type="NCBI Taxonomy" id="183260"/>
    <lineage>
        <taxon>Eukaryota</taxon>
        <taxon>Viridiplantae</taxon>
        <taxon>Streptophyta</taxon>
        <taxon>Embryophyta</taxon>
        <taxon>Tracheophyta</taxon>
        <taxon>Spermatophyta</taxon>
        <taxon>Magnoliopsida</taxon>
        <taxon>eudicotyledons</taxon>
        <taxon>Gunneridae</taxon>
        <taxon>Pentapetalae</taxon>
        <taxon>rosids</taxon>
        <taxon>malvids</taxon>
        <taxon>Malvales</taxon>
        <taxon>Malvaceae</taxon>
        <taxon>Malvoideae</taxon>
        <taxon>Hibiscus</taxon>
    </lineage>
</organism>
<gene>
    <name evidence="2" type="ORF">V6N12_006515</name>
</gene>
<dbReference type="InterPro" id="IPR003245">
    <property type="entry name" value="Phytocyanin_dom"/>
</dbReference>
<dbReference type="Pfam" id="PF02298">
    <property type="entry name" value="Cu_bind_like"/>
    <property type="match status" value="1"/>
</dbReference>
<dbReference type="CDD" id="cd04216">
    <property type="entry name" value="Phytocyanin"/>
    <property type="match status" value="1"/>
</dbReference>
<name>A0ABR2EZ32_9ROSI</name>
<evidence type="ECO:0000313" key="3">
    <source>
        <dbReference type="Proteomes" id="UP001472677"/>
    </source>
</evidence>
<accession>A0ABR2EZ32</accession>